<keyword evidence="1" id="KW-0812">Transmembrane</keyword>
<keyword evidence="1" id="KW-1133">Transmembrane helix</keyword>
<feature type="transmembrane region" description="Helical" evidence="1">
    <location>
        <begin position="12"/>
        <end position="32"/>
    </location>
</feature>
<sequence>MTDMAISSYLGWLLLLIGCYPFLLVGISMFFYDAERKQALRWLNGVSFLLAAFLLYMHMQTEVIYGRELLEAWYRDNPEDRPQ</sequence>
<proteinExistence type="predicted"/>
<reference evidence="3" key="1">
    <citation type="submission" date="2016-06" db="EMBL/GenBank/DDBJ databases">
        <authorList>
            <person name="Rodrigo-Torres Lidia"/>
            <person name="Arahal R.David."/>
        </authorList>
    </citation>
    <scope>NUCLEOTIDE SEQUENCE [LARGE SCALE GENOMIC DNA]</scope>
    <source>
        <strain evidence="3">CECT 7223</strain>
    </source>
</reference>
<dbReference type="AlphaFoldDB" id="A0A1C3IXA1"/>
<name>A0A1C3IXA1_9VIBR</name>
<evidence type="ECO:0000313" key="3">
    <source>
        <dbReference type="Proteomes" id="UP000092876"/>
    </source>
</evidence>
<evidence type="ECO:0000256" key="1">
    <source>
        <dbReference type="SAM" id="Phobius"/>
    </source>
</evidence>
<accession>A0A1C3IXA1</accession>
<protein>
    <submittedName>
        <fullName evidence="2">Uncharacterized protein</fullName>
    </submittedName>
</protein>
<organism evidence="2 3">
    <name type="scientific">Vibrio atlanticus</name>
    <dbReference type="NCBI Taxonomy" id="693153"/>
    <lineage>
        <taxon>Bacteria</taxon>
        <taxon>Pseudomonadati</taxon>
        <taxon>Pseudomonadota</taxon>
        <taxon>Gammaproteobacteria</taxon>
        <taxon>Vibrionales</taxon>
        <taxon>Vibrionaceae</taxon>
        <taxon>Vibrio</taxon>
    </lineage>
</organism>
<gene>
    <name evidence="2" type="ORF">VAT7223_03011</name>
</gene>
<keyword evidence="1" id="KW-0472">Membrane</keyword>
<dbReference type="EMBL" id="FLQP01000043">
    <property type="protein sequence ID" value="SBS66036.1"/>
    <property type="molecule type" value="Genomic_DNA"/>
</dbReference>
<dbReference type="Proteomes" id="UP000092876">
    <property type="component" value="Unassembled WGS sequence"/>
</dbReference>
<dbReference type="GeneID" id="94232992"/>
<dbReference type="RefSeq" id="WP_065679680.1">
    <property type="nucleotide sequence ID" value="NZ_AP025460.1"/>
</dbReference>
<evidence type="ECO:0000313" key="2">
    <source>
        <dbReference type="EMBL" id="SBS66036.1"/>
    </source>
</evidence>
<feature type="transmembrane region" description="Helical" evidence="1">
    <location>
        <begin position="39"/>
        <end position="59"/>
    </location>
</feature>